<proteinExistence type="predicted"/>
<dbReference type="RefSeq" id="WP_228417043.1">
    <property type="nucleotide sequence ID" value="NZ_CP081135.1"/>
</dbReference>
<reference evidence="1 2" key="1">
    <citation type="journal article" date="2023" name="Int. J. Syst. Evol. Microbiol.">
        <title>Terrisporobacter hibernicus sp. nov., isolated from bovine faeces in Northern Ireland.</title>
        <authorList>
            <person name="Mitchell M."/>
            <person name="Nguyen S.V."/>
            <person name="Connor M."/>
            <person name="Fairley D.J."/>
            <person name="Donoghue O."/>
            <person name="Marshall H."/>
            <person name="Koolman L."/>
            <person name="McMullan G."/>
            <person name="Schaffer K.E."/>
            <person name="McGrath J.W."/>
            <person name="Fanning S."/>
        </authorList>
    </citation>
    <scope>NUCLEOTIDE SEQUENCE [LARGE SCALE GENOMIC DNA]</scope>
    <source>
        <strain evidence="1 2">MCA3</strain>
    </source>
</reference>
<evidence type="ECO:0000313" key="2">
    <source>
        <dbReference type="Proteomes" id="UP001198983"/>
    </source>
</evidence>
<dbReference type="KEGG" id="tem:JW646_07015"/>
<dbReference type="Gene3D" id="3.90.105.50">
    <property type="match status" value="1"/>
</dbReference>
<gene>
    <name evidence="1" type="ORF">JW646_07015</name>
</gene>
<evidence type="ECO:0000313" key="1">
    <source>
        <dbReference type="EMBL" id="UEL49189.1"/>
    </source>
</evidence>
<keyword evidence="2" id="KW-1185">Reference proteome</keyword>
<dbReference type="EMBL" id="CP081135">
    <property type="protein sequence ID" value="UEL49189.1"/>
    <property type="molecule type" value="Genomic_DNA"/>
</dbReference>
<dbReference type="Proteomes" id="UP001198983">
    <property type="component" value="Chromosome"/>
</dbReference>
<name>A0AAX2ZMB6_9FIRM</name>
<sequence length="100" mass="11546">MGFAKIDMETIEEFKEIIGNLSGNNAKNNILEVDKFKRDKATLITCKEAAKLYPIGEAKFRQLCHSKCKNFPYLKIGCRIYIVKEKLDKWFIENANGIEI</sequence>
<dbReference type="InterPro" id="IPR038148">
    <property type="entry name" value="Tn1545/Tn916_Xis"/>
</dbReference>
<protein>
    <submittedName>
        <fullName evidence="1">Helix-turn-helix domain-containing protein</fullName>
    </submittedName>
</protein>
<accession>A0AAX2ZMB6</accession>
<organism evidence="1 2">
    <name type="scientific">Terrisporobacter hibernicus</name>
    <dbReference type="NCBI Taxonomy" id="2813371"/>
    <lineage>
        <taxon>Bacteria</taxon>
        <taxon>Bacillati</taxon>
        <taxon>Bacillota</taxon>
        <taxon>Clostridia</taxon>
        <taxon>Peptostreptococcales</taxon>
        <taxon>Peptostreptococcaceae</taxon>
        <taxon>Terrisporobacter</taxon>
    </lineage>
</organism>
<dbReference type="AlphaFoldDB" id="A0AAX2ZMB6"/>